<gene>
    <name evidence="9" type="ORF">A6M23_17155</name>
    <name evidence="8" type="ORF">A6P07_18295</name>
</gene>
<keyword evidence="11" id="KW-1185">Reference proteome</keyword>
<dbReference type="Pfam" id="PF01058">
    <property type="entry name" value="Oxidored_q6"/>
    <property type="match status" value="1"/>
</dbReference>
<evidence type="ECO:0000313" key="8">
    <source>
        <dbReference type="EMBL" id="OCX68417.1"/>
    </source>
</evidence>
<dbReference type="GO" id="GO:0046872">
    <property type="term" value="F:metal ion binding"/>
    <property type="evidence" value="ECO:0007669"/>
    <property type="project" value="UniProtKB-KW"/>
</dbReference>
<evidence type="ECO:0000256" key="2">
    <source>
        <dbReference type="ARBA" id="ARBA00009173"/>
    </source>
</evidence>
<keyword evidence="3" id="KW-0004">4Fe-4S</keyword>
<protein>
    <submittedName>
        <fullName evidence="9">Hydrogenase</fullName>
    </submittedName>
</protein>
<comment type="similarity">
    <text evidence="2">Belongs to the complex I 20 kDa subunit family.</text>
</comment>
<dbReference type="OrthoDB" id="9786737at2"/>
<dbReference type="RefSeq" id="WP_024892940.1">
    <property type="nucleotide sequence ID" value="NZ_DAIAWO010000118.1"/>
</dbReference>
<evidence type="ECO:0000313" key="9">
    <source>
        <dbReference type="EMBL" id="OCX68773.1"/>
    </source>
</evidence>
<reference evidence="9 10" key="1">
    <citation type="journal article" date="2016" name="Int. J. Mol. Sci.">
        <title>Comparative genomics of the extreme acidophile Acidithiobacillus thiooxidans reveals intraspecific divergence and niche adaptation.</title>
        <authorList>
            <person name="Zhang X."/>
            <person name="Feng X."/>
            <person name="Tao J."/>
            <person name="Ma L."/>
            <person name="Xiao Y."/>
            <person name="Liang Y."/>
            <person name="Liu X."/>
            <person name="Yin H."/>
        </authorList>
    </citation>
    <scope>NUCLEOTIDE SEQUENCE [LARGE SCALE GENOMIC DNA]</scope>
    <source>
        <strain evidence="8 10">A02</strain>
        <strain evidence="9">DXS-W</strain>
    </source>
</reference>
<keyword evidence="6" id="KW-0411">Iron-sulfur</keyword>
<comment type="cofactor">
    <cofactor evidence="1">
        <name>[4Fe-4S] cluster</name>
        <dbReference type="ChEBI" id="CHEBI:49883"/>
    </cofactor>
</comment>
<organism evidence="9 11">
    <name type="scientific">Acidithiobacillus thiooxidans</name>
    <name type="common">Thiobacillus thiooxidans</name>
    <dbReference type="NCBI Taxonomy" id="930"/>
    <lineage>
        <taxon>Bacteria</taxon>
        <taxon>Pseudomonadati</taxon>
        <taxon>Pseudomonadota</taxon>
        <taxon>Acidithiobacillia</taxon>
        <taxon>Acidithiobacillales</taxon>
        <taxon>Acidithiobacillaceae</taxon>
        <taxon>Acidithiobacillus</taxon>
    </lineage>
</organism>
<sequence length="158" mass="16686">MYRILKEIWRLGKPGKKIIPAKGQGPFRRSAAIRHVDAGSCNACELEIQALSGPHYGLEQVGLSLTASPRHADLLMVTGPVSRHMATALQDTFSAMPNPKKVVAIGDCACTGGIFAGSYAVVGAVEKVLPVAGQCPGCPPTPEAIRQTLVQVARQTRS</sequence>
<dbReference type="GeneID" id="60697536"/>
<dbReference type="eggNOG" id="COG3260">
    <property type="taxonomic scope" value="Bacteria"/>
</dbReference>
<keyword evidence="5" id="KW-0408">Iron</keyword>
<evidence type="ECO:0000256" key="4">
    <source>
        <dbReference type="ARBA" id="ARBA00022723"/>
    </source>
</evidence>
<dbReference type="GO" id="GO:0051539">
    <property type="term" value="F:4 iron, 4 sulfur cluster binding"/>
    <property type="evidence" value="ECO:0007669"/>
    <property type="project" value="UniProtKB-KW"/>
</dbReference>
<dbReference type="PANTHER" id="PTHR42989">
    <property type="entry name" value="HYDROGENASE-4 COMPONENT I"/>
    <property type="match status" value="1"/>
</dbReference>
<name>A0A1C2HYG0_ACITH</name>
<dbReference type="InterPro" id="IPR006137">
    <property type="entry name" value="NADH_UbQ_OxRdtase-like_20kDa"/>
</dbReference>
<dbReference type="AlphaFoldDB" id="A0A1C2HYG0"/>
<dbReference type="Proteomes" id="UP000095008">
    <property type="component" value="Unassembled WGS sequence"/>
</dbReference>
<comment type="caution">
    <text evidence="9">The sequence shown here is derived from an EMBL/GenBank/DDBJ whole genome shotgun (WGS) entry which is preliminary data.</text>
</comment>
<keyword evidence="4" id="KW-0479">Metal-binding</keyword>
<evidence type="ECO:0000256" key="3">
    <source>
        <dbReference type="ARBA" id="ARBA00022485"/>
    </source>
</evidence>
<dbReference type="Proteomes" id="UP000094893">
    <property type="component" value="Unassembled WGS sequence"/>
</dbReference>
<dbReference type="STRING" id="930.GCA_002079865_03607"/>
<evidence type="ECO:0000256" key="6">
    <source>
        <dbReference type="ARBA" id="ARBA00023014"/>
    </source>
</evidence>
<dbReference type="EMBL" id="LWSA01000300">
    <property type="protein sequence ID" value="OCX68417.1"/>
    <property type="molecule type" value="Genomic_DNA"/>
</dbReference>
<evidence type="ECO:0000256" key="5">
    <source>
        <dbReference type="ARBA" id="ARBA00023004"/>
    </source>
</evidence>
<dbReference type="SUPFAM" id="SSF56770">
    <property type="entry name" value="HydA/Nqo6-like"/>
    <property type="match status" value="1"/>
</dbReference>
<dbReference type="PANTHER" id="PTHR42989:SF1">
    <property type="entry name" value="FORMATE HYDROGENLYASE SUBUNIT 7-RELATED"/>
    <property type="match status" value="1"/>
</dbReference>
<accession>A0A1C2HYG0</accession>
<dbReference type="Gene3D" id="3.40.50.12280">
    <property type="match status" value="1"/>
</dbReference>
<proteinExistence type="inferred from homology"/>
<dbReference type="InterPro" id="IPR052375">
    <property type="entry name" value="Complex_I_20kDa-like"/>
</dbReference>
<evidence type="ECO:0000256" key="1">
    <source>
        <dbReference type="ARBA" id="ARBA00001966"/>
    </source>
</evidence>
<dbReference type="EMBL" id="LWRY01000248">
    <property type="protein sequence ID" value="OCX68773.1"/>
    <property type="molecule type" value="Genomic_DNA"/>
</dbReference>
<feature type="domain" description="NADH:ubiquinone oxidoreductase-like 20kDa subunit" evidence="7">
    <location>
        <begin position="41"/>
        <end position="151"/>
    </location>
</feature>
<evidence type="ECO:0000259" key="7">
    <source>
        <dbReference type="Pfam" id="PF01058"/>
    </source>
</evidence>
<evidence type="ECO:0000313" key="11">
    <source>
        <dbReference type="Proteomes" id="UP000095008"/>
    </source>
</evidence>
<evidence type="ECO:0000313" key="10">
    <source>
        <dbReference type="Proteomes" id="UP000094893"/>
    </source>
</evidence>